<gene>
    <name evidence="1" type="ORF">JCM19235_1059</name>
</gene>
<dbReference type="EMBL" id="BBMR01000004">
    <property type="protein sequence ID" value="GAL19703.1"/>
    <property type="molecule type" value="Genomic_DNA"/>
</dbReference>
<organism evidence="1 2">
    <name type="scientific">Vibrio maritimus</name>
    <dbReference type="NCBI Taxonomy" id="990268"/>
    <lineage>
        <taxon>Bacteria</taxon>
        <taxon>Pseudomonadati</taxon>
        <taxon>Pseudomonadota</taxon>
        <taxon>Gammaproteobacteria</taxon>
        <taxon>Vibrionales</taxon>
        <taxon>Vibrionaceae</taxon>
        <taxon>Vibrio</taxon>
    </lineage>
</organism>
<protein>
    <submittedName>
        <fullName evidence="1">Uncharacterized protein</fullName>
    </submittedName>
</protein>
<name>A0A090RYQ9_9VIBR</name>
<proteinExistence type="predicted"/>
<sequence>MVSQGLYHQASTDLGVVTRSQLILAALGDFSMSFRKIVLLLAVFYLKLSKNHH</sequence>
<reference evidence="1 2" key="1">
    <citation type="submission" date="2014-09" db="EMBL/GenBank/DDBJ databases">
        <title>Vibrio maritimus JCM 19235. (C45) whole genome shotgun sequence.</title>
        <authorList>
            <person name="Sawabe T."/>
            <person name="Meirelles P."/>
            <person name="Nakanishi M."/>
            <person name="Sayaka M."/>
            <person name="Hattori M."/>
            <person name="Ohkuma M."/>
        </authorList>
    </citation>
    <scope>NUCLEOTIDE SEQUENCE [LARGE SCALE GENOMIC DNA]</scope>
    <source>
        <strain evidence="2">JCM19235</strain>
    </source>
</reference>
<evidence type="ECO:0000313" key="2">
    <source>
        <dbReference type="Proteomes" id="UP000029228"/>
    </source>
</evidence>
<accession>A0A090RYQ9</accession>
<keyword evidence="2" id="KW-1185">Reference proteome</keyword>
<reference evidence="1 2" key="2">
    <citation type="submission" date="2014-09" db="EMBL/GenBank/DDBJ databases">
        <authorList>
            <consortium name="NBRP consortium"/>
            <person name="Sawabe T."/>
            <person name="Meirelles P."/>
            <person name="Nakanishi M."/>
            <person name="Sayaka M."/>
            <person name="Hattori M."/>
            <person name="Ohkuma M."/>
        </authorList>
    </citation>
    <scope>NUCLEOTIDE SEQUENCE [LARGE SCALE GENOMIC DNA]</scope>
    <source>
        <strain evidence="2">JCM19235</strain>
    </source>
</reference>
<evidence type="ECO:0000313" key="1">
    <source>
        <dbReference type="EMBL" id="GAL19703.1"/>
    </source>
</evidence>
<comment type="caution">
    <text evidence="1">The sequence shown here is derived from an EMBL/GenBank/DDBJ whole genome shotgun (WGS) entry which is preliminary data.</text>
</comment>
<dbReference type="AlphaFoldDB" id="A0A090RYQ9"/>
<dbReference type="Proteomes" id="UP000029228">
    <property type="component" value="Unassembled WGS sequence"/>
</dbReference>